<evidence type="ECO:0000313" key="10">
    <source>
        <dbReference type="Proteomes" id="UP001347796"/>
    </source>
</evidence>
<feature type="transmembrane region" description="Helical" evidence="8">
    <location>
        <begin position="157"/>
        <end position="184"/>
    </location>
</feature>
<dbReference type="PANTHER" id="PTHR11819:SF195">
    <property type="entry name" value="SODIUM_GLUCOSE COTRANSPORTER 4"/>
    <property type="match status" value="1"/>
</dbReference>
<feature type="transmembrane region" description="Helical" evidence="8">
    <location>
        <begin position="361"/>
        <end position="381"/>
    </location>
</feature>
<dbReference type="NCBIfam" id="TIGR00813">
    <property type="entry name" value="sss"/>
    <property type="match status" value="1"/>
</dbReference>
<feature type="transmembrane region" description="Helical" evidence="8">
    <location>
        <begin position="508"/>
        <end position="530"/>
    </location>
</feature>
<keyword evidence="3 8" id="KW-0812">Transmembrane</keyword>
<feature type="region of interest" description="Disordered" evidence="7">
    <location>
        <begin position="549"/>
        <end position="572"/>
    </location>
</feature>
<feature type="transmembrane region" description="Helical" evidence="8">
    <location>
        <begin position="191"/>
        <end position="211"/>
    </location>
</feature>
<accession>A0AAN8P867</accession>
<feature type="transmembrane region" description="Helical" evidence="8">
    <location>
        <begin position="293"/>
        <end position="314"/>
    </location>
</feature>
<dbReference type="AlphaFoldDB" id="A0AAN8P867"/>
<dbReference type="Proteomes" id="UP001347796">
    <property type="component" value="Unassembled WGS sequence"/>
</dbReference>
<comment type="caution">
    <text evidence="9">The sequence shown here is derived from an EMBL/GenBank/DDBJ whole genome shotgun (WGS) entry which is preliminary data.</text>
</comment>
<feature type="transmembrane region" description="Helical" evidence="8">
    <location>
        <begin position="464"/>
        <end position="488"/>
    </location>
</feature>
<dbReference type="PANTHER" id="PTHR11819">
    <property type="entry name" value="SOLUTE CARRIER FAMILY 5"/>
    <property type="match status" value="1"/>
</dbReference>
<feature type="transmembrane region" description="Helical" evidence="8">
    <location>
        <begin position="49"/>
        <end position="82"/>
    </location>
</feature>
<comment type="similarity">
    <text evidence="2 6">Belongs to the sodium:solute symporter (SSF) (TC 2.A.21) family.</text>
</comment>
<dbReference type="EMBL" id="JAZGQO010000011">
    <property type="protein sequence ID" value="KAK6172872.1"/>
    <property type="molecule type" value="Genomic_DNA"/>
</dbReference>
<evidence type="ECO:0000256" key="1">
    <source>
        <dbReference type="ARBA" id="ARBA00004141"/>
    </source>
</evidence>
<evidence type="ECO:0000256" key="7">
    <source>
        <dbReference type="SAM" id="MobiDB-lite"/>
    </source>
</evidence>
<evidence type="ECO:0000256" key="8">
    <source>
        <dbReference type="SAM" id="Phobius"/>
    </source>
</evidence>
<feature type="transmembrane region" description="Helical" evidence="8">
    <location>
        <begin position="620"/>
        <end position="639"/>
    </location>
</feature>
<organism evidence="9 10">
    <name type="scientific">Patella caerulea</name>
    <name type="common">Rayed Mediterranean limpet</name>
    <dbReference type="NCBI Taxonomy" id="87958"/>
    <lineage>
        <taxon>Eukaryota</taxon>
        <taxon>Metazoa</taxon>
        <taxon>Spiralia</taxon>
        <taxon>Lophotrochozoa</taxon>
        <taxon>Mollusca</taxon>
        <taxon>Gastropoda</taxon>
        <taxon>Patellogastropoda</taxon>
        <taxon>Patelloidea</taxon>
        <taxon>Patellidae</taxon>
        <taxon>Patella</taxon>
    </lineage>
</organism>
<keyword evidence="4 8" id="KW-1133">Transmembrane helix</keyword>
<dbReference type="InterPro" id="IPR001734">
    <property type="entry name" value="Na/solute_symporter"/>
</dbReference>
<keyword evidence="10" id="KW-1185">Reference proteome</keyword>
<reference evidence="9 10" key="1">
    <citation type="submission" date="2024-01" db="EMBL/GenBank/DDBJ databases">
        <title>The genome of the rayed Mediterranean limpet Patella caerulea (Linnaeus, 1758).</title>
        <authorList>
            <person name="Anh-Thu Weber A."/>
            <person name="Halstead-Nussloch G."/>
        </authorList>
    </citation>
    <scope>NUCLEOTIDE SEQUENCE [LARGE SCALE GENOMIC DNA]</scope>
    <source>
        <strain evidence="9">AATW-2023a</strain>
        <tissue evidence="9">Whole specimen</tissue>
    </source>
</reference>
<evidence type="ECO:0000256" key="4">
    <source>
        <dbReference type="ARBA" id="ARBA00022989"/>
    </source>
</evidence>
<dbReference type="GO" id="GO:0005412">
    <property type="term" value="F:D-glucose:sodium symporter activity"/>
    <property type="evidence" value="ECO:0007669"/>
    <property type="project" value="TreeGrafter"/>
</dbReference>
<feature type="transmembrane region" description="Helical" evidence="8">
    <location>
        <begin position="88"/>
        <end position="111"/>
    </location>
</feature>
<feature type="transmembrane region" description="Helical" evidence="8">
    <location>
        <begin position="435"/>
        <end position="457"/>
    </location>
</feature>
<evidence type="ECO:0000256" key="2">
    <source>
        <dbReference type="ARBA" id="ARBA00006434"/>
    </source>
</evidence>
<dbReference type="InterPro" id="IPR038377">
    <property type="entry name" value="Na/Glc_symporter_sf"/>
</dbReference>
<dbReference type="Gene3D" id="1.20.1730.10">
    <property type="entry name" value="Sodium/glucose cotransporter"/>
    <property type="match status" value="1"/>
</dbReference>
<keyword evidence="5 8" id="KW-0472">Membrane</keyword>
<evidence type="ECO:0000313" key="9">
    <source>
        <dbReference type="EMBL" id="KAK6172872.1"/>
    </source>
</evidence>
<protein>
    <recommendedName>
        <fullName evidence="11">Sodium/glucose cotransporter 4</fullName>
    </recommendedName>
</protein>
<evidence type="ECO:0000256" key="3">
    <source>
        <dbReference type="ARBA" id="ARBA00022692"/>
    </source>
</evidence>
<dbReference type="GO" id="GO:0005886">
    <property type="term" value="C:plasma membrane"/>
    <property type="evidence" value="ECO:0007669"/>
    <property type="project" value="TreeGrafter"/>
</dbReference>
<feature type="transmembrane region" description="Helical" evidence="8">
    <location>
        <begin position="402"/>
        <end position="423"/>
    </location>
</feature>
<comment type="subcellular location">
    <subcellularLocation>
        <location evidence="1">Membrane</location>
        <topology evidence="1">Multi-pass membrane protein</topology>
    </subcellularLocation>
</comment>
<evidence type="ECO:0000256" key="5">
    <source>
        <dbReference type="ARBA" id="ARBA00023136"/>
    </source>
</evidence>
<feature type="compositionally biased region" description="Acidic residues" evidence="7">
    <location>
        <begin position="551"/>
        <end position="566"/>
    </location>
</feature>
<feature type="transmembrane region" description="Helical" evidence="8">
    <location>
        <begin position="6"/>
        <end position="28"/>
    </location>
</feature>
<sequence length="640" mass="71160">MVEDYLVASDYVLIGIYFMLVLAVGLWSTFRPNRNSAAGYFLAGKDMHWIPVGASIFASNVGAPMFIGLAGTAAASGFAVAIYEWHSIYLLIALGWVFVPVYVASGAFTMPEYLKKRFGGKRLRIYLSSLALVLYVLTKISSEIYSGAIFMRQLLGWNLYLCVVTILAVTAFYTIAGGLAAVIYTDTLQTVILLFGAFILTVMSFIEVGGWEQMMRKYSMAAANYTLANPENYSCGLPRTDFNHIWRDAETGDIPWPGAAIGLTTLGLWVWCTDQIMVQRCLSAKDMSHAKGGSVLAACLKILPFFLWIIPGMISRILFPNEIACADPDKCEAVCGNKAGCTNIAYPLLVLKKMPDGLRGLMLAALLAALMSSLTSIFNSASSMFTMDIWRRFRRHAKESELMIVGRVAILVLIGISILWIPILEEAQSGQLWSYLQAISSYTAPPWCWVFLLALFWKRTTEQGAFWGLMISLLVGAIRMAMEFVYTAPYCGSKEEDTRPDFIKKVHFLHFAIILSVVSIVSTVGISLITKPRPPEKLRRVTWWTRHDPLDPEETDSEDEMAEEEEPVTKNKKKSGIGRKAYNWICGISEEPKPKLTAEEKAFIKAKMTSLAENKFSKRVANIAAVTVATVTAFLLGFFY</sequence>
<evidence type="ECO:0008006" key="11">
    <source>
        <dbReference type="Google" id="ProtNLM"/>
    </source>
</evidence>
<name>A0AAN8P867_PATCE</name>
<evidence type="ECO:0000256" key="6">
    <source>
        <dbReference type="RuleBase" id="RU362091"/>
    </source>
</evidence>
<dbReference type="InterPro" id="IPR018212">
    <property type="entry name" value="Na/solute_symporter_CS"/>
</dbReference>
<dbReference type="Pfam" id="PF00474">
    <property type="entry name" value="SSF"/>
    <property type="match status" value="1"/>
</dbReference>
<feature type="transmembrane region" description="Helical" evidence="8">
    <location>
        <begin position="123"/>
        <end position="145"/>
    </location>
</feature>
<proteinExistence type="inferred from homology"/>
<gene>
    <name evidence="9" type="ORF">SNE40_016444</name>
</gene>
<dbReference type="PROSITE" id="PS50283">
    <property type="entry name" value="NA_SOLUT_SYMP_3"/>
    <property type="match status" value="1"/>
</dbReference>
<dbReference type="PROSITE" id="PS00456">
    <property type="entry name" value="NA_SOLUT_SYMP_1"/>
    <property type="match status" value="1"/>
</dbReference>